<keyword evidence="1" id="KW-0812">Transmembrane</keyword>
<accession>A4BDI8</accession>
<organism evidence="2 3">
    <name type="scientific">Reinekea blandensis MED297</name>
    <dbReference type="NCBI Taxonomy" id="314283"/>
    <lineage>
        <taxon>Bacteria</taxon>
        <taxon>Pseudomonadati</taxon>
        <taxon>Pseudomonadota</taxon>
        <taxon>Gammaproteobacteria</taxon>
        <taxon>Oceanospirillales</taxon>
        <taxon>Saccharospirillaceae</taxon>
        <taxon>Reinekea</taxon>
    </lineage>
</organism>
<dbReference type="RefSeq" id="WP_008048518.1">
    <property type="nucleotide sequence ID" value="NZ_CH724155.1"/>
</dbReference>
<dbReference type="OrthoDB" id="5772137at2"/>
<evidence type="ECO:0000256" key="1">
    <source>
        <dbReference type="SAM" id="Phobius"/>
    </source>
</evidence>
<dbReference type="EMBL" id="AAOE01000007">
    <property type="protein sequence ID" value="EAR09932.1"/>
    <property type="molecule type" value="Genomic_DNA"/>
</dbReference>
<dbReference type="Proteomes" id="UP000005953">
    <property type="component" value="Unassembled WGS sequence"/>
</dbReference>
<name>A4BDI8_9GAMM</name>
<feature type="transmembrane region" description="Helical" evidence="1">
    <location>
        <begin position="20"/>
        <end position="42"/>
    </location>
</feature>
<reference evidence="2 3" key="1">
    <citation type="submission" date="2006-02" db="EMBL/GenBank/DDBJ databases">
        <authorList>
            <person name="Pinhassi J."/>
            <person name="Pedros-Alio C."/>
            <person name="Ferriera S."/>
            <person name="Johnson J."/>
            <person name="Kravitz S."/>
            <person name="Halpern A."/>
            <person name="Remington K."/>
            <person name="Beeson K."/>
            <person name="Tran B."/>
            <person name="Rogers Y.-H."/>
            <person name="Friedman R."/>
            <person name="Venter J.C."/>
        </authorList>
    </citation>
    <scope>NUCLEOTIDE SEQUENCE [LARGE SCALE GENOMIC DNA]</scope>
    <source>
        <strain evidence="2 3">MED297</strain>
    </source>
</reference>
<dbReference type="STRING" id="314283.MED297_06269"/>
<gene>
    <name evidence="2" type="ORF">MED297_06269</name>
</gene>
<evidence type="ECO:0000313" key="3">
    <source>
        <dbReference type="Proteomes" id="UP000005953"/>
    </source>
</evidence>
<evidence type="ECO:0000313" key="2">
    <source>
        <dbReference type="EMBL" id="EAR09932.1"/>
    </source>
</evidence>
<protein>
    <submittedName>
        <fullName evidence="2">Uncharacterized protein</fullName>
    </submittedName>
</protein>
<keyword evidence="1" id="KW-0472">Membrane</keyword>
<keyword evidence="1" id="KW-1133">Transmembrane helix</keyword>
<keyword evidence="3" id="KW-1185">Reference proteome</keyword>
<proteinExistence type="predicted"/>
<dbReference type="AlphaFoldDB" id="A4BDI8"/>
<dbReference type="HOGENOM" id="CLU_2082932_0_0_6"/>
<sequence>MSQLNLRIAILLLLAIVSTTWLNLWVVLGLALLAAAISAVLFQVSKARRTEVSASVDVEPFEDWQEWSALTPEEQTTLQIEFGHFLDTLPPTCSMDAKKERFRQWLATEKRVRYSSD</sequence>
<comment type="caution">
    <text evidence="2">The sequence shown here is derived from an EMBL/GenBank/DDBJ whole genome shotgun (WGS) entry which is preliminary data.</text>
</comment>